<protein>
    <recommendedName>
        <fullName evidence="2">Reverse transcriptase zinc-binding domain-containing protein</fullName>
    </recommendedName>
</protein>
<feature type="compositionally biased region" description="Polar residues" evidence="1">
    <location>
        <begin position="1"/>
        <end position="20"/>
    </location>
</feature>
<dbReference type="AlphaFoldDB" id="A0A0D3AWI9"/>
<dbReference type="Pfam" id="PF13966">
    <property type="entry name" value="zf-RVT"/>
    <property type="match status" value="1"/>
</dbReference>
<feature type="domain" description="Reverse transcriptase zinc-binding" evidence="2">
    <location>
        <begin position="319"/>
        <end position="400"/>
    </location>
</feature>
<evidence type="ECO:0000259" key="2">
    <source>
        <dbReference type="Pfam" id="PF13966"/>
    </source>
</evidence>
<dbReference type="HOGENOM" id="CLU_473591_0_0_1"/>
<dbReference type="EnsemblPlants" id="Bo2g147800.1">
    <property type="protein sequence ID" value="Bo2g147800.1"/>
    <property type="gene ID" value="Bo2g147800"/>
</dbReference>
<evidence type="ECO:0000256" key="1">
    <source>
        <dbReference type="SAM" id="MobiDB-lite"/>
    </source>
</evidence>
<evidence type="ECO:0000313" key="3">
    <source>
        <dbReference type="EnsemblPlants" id="Bo2g147800.1"/>
    </source>
</evidence>
<sequence>MKSVNNLRSSTSMTMQQSPYRSFEAEPIDRCNSHSRYTSHLVLTLDTTHPPKLSPNSKAKNKQKKQEDPPFDEMGFTSTVIVPDEPSVSKLTPQTKQPSPPVVKPEDGEGKTPKKIELALRRYRYMVLNFEVSLRMCRHYMLESYLLRKKEKHILLSPETRIQDSHLKHGTCCPVTSMYLVEQQQDNEEDESAGMLIRFTGSTTSILGIRSLASDRRYTQDNEVKVWEDPWIPTTPARHARPLAPVLNPNMRVIYFINQDTKEWDVGLLQNYVHPEDIPLIRSMAISSAHRRDTFFWSYTKSGIYTVKSGYWVASNLMQPEEEKEILEPSITKLQAFAWKIKALQKIRHLIWQLITGHVALTKNLTRRNMRCDNYCPRCGEPEESVTHAIFDCPPALQVWALSSTPTRTTFPVSSVYANMDYLFWRKDNIVHPYSDRDPYPRIIWYIWKARNDKLFRGIDRDPLELVRYAESECQAWFNANEMVSSPQQEHSIQRVWMGLDRQLGGGSTYWNMKLHSTGVSSAFRTRSTKMSDGKHATILDVPELWSGLIGEDRDSADMLPRLQDYSYPTKAKSDF</sequence>
<feature type="region of interest" description="Disordered" evidence="1">
    <location>
        <begin position="44"/>
        <end position="111"/>
    </location>
</feature>
<reference evidence="3" key="2">
    <citation type="submission" date="2015-03" db="UniProtKB">
        <authorList>
            <consortium name="EnsemblPlants"/>
        </authorList>
    </citation>
    <scope>IDENTIFICATION</scope>
</reference>
<dbReference type="Proteomes" id="UP000032141">
    <property type="component" value="Chromosome C2"/>
</dbReference>
<organism evidence="3 4">
    <name type="scientific">Brassica oleracea var. oleracea</name>
    <dbReference type="NCBI Taxonomy" id="109376"/>
    <lineage>
        <taxon>Eukaryota</taxon>
        <taxon>Viridiplantae</taxon>
        <taxon>Streptophyta</taxon>
        <taxon>Embryophyta</taxon>
        <taxon>Tracheophyta</taxon>
        <taxon>Spermatophyta</taxon>
        <taxon>Magnoliopsida</taxon>
        <taxon>eudicotyledons</taxon>
        <taxon>Gunneridae</taxon>
        <taxon>Pentapetalae</taxon>
        <taxon>rosids</taxon>
        <taxon>malvids</taxon>
        <taxon>Brassicales</taxon>
        <taxon>Brassicaceae</taxon>
        <taxon>Brassiceae</taxon>
        <taxon>Brassica</taxon>
    </lineage>
</organism>
<keyword evidence="4" id="KW-1185">Reference proteome</keyword>
<reference evidence="3 4" key="1">
    <citation type="journal article" date="2014" name="Genome Biol.">
        <title>Transcriptome and methylome profiling reveals relics of genome dominance in the mesopolyploid Brassica oleracea.</title>
        <authorList>
            <person name="Parkin I.A."/>
            <person name="Koh C."/>
            <person name="Tang H."/>
            <person name="Robinson S.J."/>
            <person name="Kagale S."/>
            <person name="Clarke W.E."/>
            <person name="Town C.D."/>
            <person name="Nixon J."/>
            <person name="Krishnakumar V."/>
            <person name="Bidwell S.L."/>
            <person name="Denoeud F."/>
            <person name="Belcram H."/>
            <person name="Links M.G."/>
            <person name="Just J."/>
            <person name="Clarke C."/>
            <person name="Bender T."/>
            <person name="Huebert T."/>
            <person name="Mason A.S."/>
            <person name="Pires J.C."/>
            <person name="Barker G."/>
            <person name="Moore J."/>
            <person name="Walley P.G."/>
            <person name="Manoli S."/>
            <person name="Batley J."/>
            <person name="Edwards D."/>
            <person name="Nelson M.N."/>
            <person name="Wang X."/>
            <person name="Paterson A.H."/>
            <person name="King G."/>
            <person name="Bancroft I."/>
            <person name="Chalhoub B."/>
            <person name="Sharpe A.G."/>
        </authorList>
    </citation>
    <scope>NUCLEOTIDE SEQUENCE</scope>
    <source>
        <strain evidence="3 4">cv. TO1000</strain>
    </source>
</reference>
<dbReference type="InterPro" id="IPR026960">
    <property type="entry name" value="RVT-Znf"/>
</dbReference>
<proteinExistence type="predicted"/>
<feature type="region of interest" description="Disordered" evidence="1">
    <location>
        <begin position="1"/>
        <end position="22"/>
    </location>
</feature>
<dbReference type="Gramene" id="Bo2g147800.1">
    <property type="protein sequence ID" value="Bo2g147800.1"/>
    <property type="gene ID" value="Bo2g147800"/>
</dbReference>
<evidence type="ECO:0000313" key="4">
    <source>
        <dbReference type="Proteomes" id="UP000032141"/>
    </source>
</evidence>
<dbReference type="eggNOG" id="KOG1075">
    <property type="taxonomic scope" value="Eukaryota"/>
</dbReference>
<name>A0A0D3AWI9_BRAOL</name>
<accession>A0A0D3AWI9</accession>